<dbReference type="EMBL" id="JAAAWO010000009">
    <property type="protein sequence ID" value="NDW16275.1"/>
    <property type="molecule type" value="Genomic_DNA"/>
</dbReference>
<name>A0A6N9TJK0_9ALTE</name>
<feature type="transmembrane region" description="Helical" evidence="1">
    <location>
        <begin position="131"/>
        <end position="155"/>
    </location>
</feature>
<feature type="transmembrane region" description="Helical" evidence="1">
    <location>
        <begin position="85"/>
        <end position="111"/>
    </location>
</feature>
<dbReference type="Pfam" id="PF14329">
    <property type="entry name" value="DUF4386"/>
    <property type="match status" value="1"/>
</dbReference>
<dbReference type="RefSeq" id="WP_163106945.1">
    <property type="nucleotide sequence ID" value="NZ_JAAAWO010000009.1"/>
</dbReference>
<evidence type="ECO:0000256" key="1">
    <source>
        <dbReference type="SAM" id="Phobius"/>
    </source>
</evidence>
<keyword evidence="3" id="KW-1185">Reference proteome</keyword>
<dbReference type="Proteomes" id="UP000471381">
    <property type="component" value="Unassembled WGS sequence"/>
</dbReference>
<organism evidence="2 3">
    <name type="scientific">Alteromonas genovensis</name>
    <dbReference type="NCBI Taxonomy" id="471225"/>
    <lineage>
        <taxon>Bacteria</taxon>
        <taxon>Pseudomonadati</taxon>
        <taxon>Pseudomonadota</taxon>
        <taxon>Gammaproteobacteria</taxon>
        <taxon>Alteromonadales</taxon>
        <taxon>Alteromonadaceae</taxon>
        <taxon>Alteromonas/Salinimonas group</taxon>
        <taxon>Alteromonas</taxon>
    </lineage>
</organism>
<evidence type="ECO:0000313" key="3">
    <source>
        <dbReference type="Proteomes" id="UP000471381"/>
    </source>
</evidence>
<proteinExistence type="predicted"/>
<feature type="transmembrane region" description="Helical" evidence="1">
    <location>
        <begin position="12"/>
        <end position="31"/>
    </location>
</feature>
<dbReference type="InterPro" id="IPR025495">
    <property type="entry name" value="DUF4386"/>
</dbReference>
<accession>A0A6N9TJK0</accession>
<reference evidence="2 3" key="1">
    <citation type="submission" date="2020-01" db="EMBL/GenBank/DDBJ databases">
        <title>Genomes of bacteria type strains.</title>
        <authorList>
            <person name="Chen J."/>
            <person name="Zhu S."/>
            <person name="Yang J."/>
        </authorList>
    </citation>
    <scope>NUCLEOTIDE SEQUENCE [LARGE SCALE GENOMIC DNA]</scope>
    <source>
        <strain evidence="2 3">LMG 24078</strain>
    </source>
</reference>
<evidence type="ECO:0000313" key="2">
    <source>
        <dbReference type="EMBL" id="NDW16275.1"/>
    </source>
</evidence>
<feature type="transmembrane region" description="Helical" evidence="1">
    <location>
        <begin position="167"/>
        <end position="186"/>
    </location>
</feature>
<protein>
    <submittedName>
        <fullName evidence="2">DUF4386 family protein</fullName>
    </submittedName>
</protein>
<keyword evidence="1" id="KW-1133">Transmembrane helix</keyword>
<gene>
    <name evidence="2" type="ORF">GTQ48_12170</name>
</gene>
<dbReference type="AlphaFoldDB" id="A0A6N9TJK0"/>
<keyword evidence="1" id="KW-0472">Membrane</keyword>
<sequence length="214" mass="22421">MSNLQKTGGIAALIEAIIYVSAFVFFGAFWSSPGGGDAAQQFAFLAENKTVLSIVNLVMYVLFGIVLAVLVLALHERLKKGAPTLSSLAAVFGVVWVGLVIASGMIANIGLGAAIDLATTEPKQAMTMWRTVYTVVEGLGGGNEVVGGLWVLLISIAALQSQALPKAFNVVGLFVGSVGVLTVYPADVLTEIFGVSQIVWFSWLGVTLLKSNET</sequence>
<keyword evidence="1" id="KW-0812">Transmembrane</keyword>
<comment type="caution">
    <text evidence="2">The sequence shown here is derived from an EMBL/GenBank/DDBJ whole genome shotgun (WGS) entry which is preliminary data.</text>
</comment>
<feature type="transmembrane region" description="Helical" evidence="1">
    <location>
        <begin position="51"/>
        <end position="73"/>
    </location>
</feature>